<keyword evidence="3 5" id="KW-0221">Differentiation</keyword>
<name>A0A2P6R6H5_ROSCH</name>
<evidence type="ECO:0000256" key="6">
    <source>
        <dbReference type="SAM" id="Coils"/>
    </source>
</evidence>
<comment type="caution">
    <text evidence="8">The sequence shown here is derived from an EMBL/GenBank/DDBJ whole genome shotgun (WGS) entry which is preliminary data.</text>
</comment>
<evidence type="ECO:0000256" key="3">
    <source>
        <dbReference type="ARBA" id="ARBA00022782"/>
    </source>
</evidence>
<dbReference type="OrthoDB" id="1194450at2759"/>
<accession>A0A2P6R6H5</accession>
<dbReference type="SMR" id="A0A2P6R6H5"/>
<dbReference type="OMA" id="KARECAG"/>
<dbReference type="Pfam" id="PF07899">
    <property type="entry name" value="Frigida"/>
    <property type="match status" value="2"/>
</dbReference>
<dbReference type="GO" id="GO:0030154">
    <property type="term" value="P:cell differentiation"/>
    <property type="evidence" value="ECO:0007669"/>
    <property type="project" value="UniProtKB-KW"/>
</dbReference>
<keyword evidence="2 5" id="KW-0217">Developmental protein</keyword>
<reference evidence="8 9" key="1">
    <citation type="journal article" date="2018" name="Nat. Genet.">
        <title>The Rosa genome provides new insights in the design of modern roses.</title>
        <authorList>
            <person name="Bendahmane M."/>
        </authorList>
    </citation>
    <scope>NUCLEOTIDE SEQUENCE [LARGE SCALE GENOMIC DNA]</scope>
    <source>
        <strain evidence="9">cv. Old Blush</strain>
    </source>
</reference>
<protein>
    <recommendedName>
        <fullName evidence="5">FRIGIDA-like protein</fullName>
    </recommendedName>
</protein>
<evidence type="ECO:0000313" key="9">
    <source>
        <dbReference type="Proteomes" id="UP000238479"/>
    </source>
</evidence>
<evidence type="ECO:0000256" key="7">
    <source>
        <dbReference type="SAM" id="MobiDB-lite"/>
    </source>
</evidence>
<feature type="coiled-coil region" evidence="6">
    <location>
        <begin position="152"/>
        <end position="200"/>
    </location>
</feature>
<keyword evidence="6" id="KW-0175">Coiled coil</keyword>
<keyword evidence="4 5" id="KW-0287">Flowering</keyword>
<feature type="region of interest" description="Disordered" evidence="7">
    <location>
        <begin position="709"/>
        <end position="746"/>
    </location>
</feature>
<dbReference type="AlphaFoldDB" id="A0A2P6R6H5"/>
<gene>
    <name evidence="8" type="ORF">RchiOBHm_Chr3g0452981</name>
</gene>
<dbReference type="PANTHER" id="PTHR31791:SF70">
    <property type="entry name" value="FRIGIDA-LIKE PROTEIN"/>
    <property type="match status" value="1"/>
</dbReference>
<evidence type="ECO:0000256" key="5">
    <source>
        <dbReference type="RuleBase" id="RU364012"/>
    </source>
</evidence>
<dbReference type="PANTHER" id="PTHR31791">
    <property type="entry name" value="FRIGIDA-LIKE PROTEIN 3-RELATED"/>
    <property type="match status" value="1"/>
</dbReference>
<sequence length="820" mass="94376">MENDPDPEMDELEARQRSLGRAFDSLNVQASSVLLFTAQWKELEDHFESSRKELRTRLAELEERVKLVAEVEARAVRLKTEMEAKAKDLGEMEEVVEQKRREVEEGNRQLCCINLLIEENREELRVCESQCSHFDRLVKERSRKLNWVEKRVEEKLNRVEVEERKLDEIRGLIEEKRRELEECKGELELKEERLRLVEKSIVNCDKILDLKEKLVSVVDLKVKDFCLLEKSMEEWSCKLEMKERELEGCVTKIEAKEGQVDRKIEELNLVHSKFLDEVQLKEKHLGSLEESVLEREKDLLFSVQKLVQECCQGSEFTRDGRGIEQFMDEHLMRIDSMCIELSAILKESSDPAKLVLDAMQGFYPDNRELHFDLMVRRRGCCLLLKELKTISPQISPQVREEATKLAANWKAKMTVASDNDLEVLGFLRLVAAYDLASIYDAKELKGLLSSVSNGQQAAHIGQALGFAAPASLQSSLEPAKLVLDWMQTDLSQYWTKGDVWLEATSIKTCIFVLQQLMRVVPHVGQHVKEDAMKLAVQWKAKLRANAENAWEILGFLHFIAAYGLIFTLNVDDIVTLLGMIAQHKQALEFCWKLPSEDKIPGEFIHCLVERKQLMEAIGLICTFKLINSIPPVPLLKEYVKEKMKCCRDGNTKEKLHDEKVKVVDQHITDLRAVINLIKDYNLESEYPSSNVEMEITQLEKVKEKWRIVQSGNVDKEQKRGTKRRSSTPPTKLEPQQQPNKSHRTAVISPRPHPLQLYTPVYLQPNASPLLLHSRQFGTIQNAGILPSPSYAGILHPSPSYRPNLPPWNHLPNFGSAFFPF</sequence>
<dbReference type="EMBL" id="PDCK01000041">
    <property type="protein sequence ID" value="PRQ42009.1"/>
    <property type="molecule type" value="Genomic_DNA"/>
</dbReference>
<evidence type="ECO:0000256" key="1">
    <source>
        <dbReference type="ARBA" id="ARBA00008956"/>
    </source>
</evidence>
<comment type="similarity">
    <text evidence="1 5">Belongs to the Frigida family.</text>
</comment>
<dbReference type="Proteomes" id="UP000238479">
    <property type="component" value="Chromosome 3"/>
</dbReference>
<dbReference type="Gramene" id="PRQ42009">
    <property type="protein sequence ID" value="PRQ42009"/>
    <property type="gene ID" value="RchiOBHm_Chr3g0452981"/>
</dbReference>
<organism evidence="8 9">
    <name type="scientific">Rosa chinensis</name>
    <name type="common">China rose</name>
    <dbReference type="NCBI Taxonomy" id="74649"/>
    <lineage>
        <taxon>Eukaryota</taxon>
        <taxon>Viridiplantae</taxon>
        <taxon>Streptophyta</taxon>
        <taxon>Embryophyta</taxon>
        <taxon>Tracheophyta</taxon>
        <taxon>Spermatophyta</taxon>
        <taxon>Magnoliopsida</taxon>
        <taxon>eudicotyledons</taxon>
        <taxon>Gunneridae</taxon>
        <taxon>Pentapetalae</taxon>
        <taxon>rosids</taxon>
        <taxon>fabids</taxon>
        <taxon>Rosales</taxon>
        <taxon>Rosaceae</taxon>
        <taxon>Rosoideae</taxon>
        <taxon>Rosoideae incertae sedis</taxon>
        <taxon>Rosa</taxon>
    </lineage>
</organism>
<evidence type="ECO:0000256" key="4">
    <source>
        <dbReference type="ARBA" id="ARBA00023089"/>
    </source>
</evidence>
<keyword evidence="9" id="KW-1185">Reference proteome</keyword>
<evidence type="ECO:0000256" key="2">
    <source>
        <dbReference type="ARBA" id="ARBA00022473"/>
    </source>
</evidence>
<dbReference type="GO" id="GO:0009908">
    <property type="term" value="P:flower development"/>
    <property type="evidence" value="ECO:0007669"/>
    <property type="project" value="UniProtKB-KW"/>
</dbReference>
<proteinExistence type="inferred from homology"/>
<feature type="compositionally biased region" description="Polar residues" evidence="7">
    <location>
        <begin position="726"/>
        <end position="739"/>
    </location>
</feature>
<feature type="coiled-coil region" evidence="6">
    <location>
        <begin position="44"/>
        <end position="109"/>
    </location>
</feature>
<dbReference type="InterPro" id="IPR012474">
    <property type="entry name" value="Frigida"/>
</dbReference>
<evidence type="ECO:0000313" key="8">
    <source>
        <dbReference type="EMBL" id="PRQ42009.1"/>
    </source>
</evidence>